<proteinExistence type="predicted"/>
<sequence>MEARNCKLLLRKCGGRASGKQEARQRRRSRTGVTCGARERPQRQPIAGSPSPVLPAPPEAHLALPVYLHSSRGARGRDLRAAAVGAGGRRRRDHGGGGRPAMCEACDARGGSGDRGRRPLHLPAKESDLRRPRHRILPRAMALA</sequence>
<feature type="compositionally biased region" description="Basic and acidic residues" evidence="1">
    <location>
        <begin position="112"/>
        <end position="129"/>
    </location>
</feature>
<name>A0A368RDV7_SETIT</name>
<evidence type="ECO:0000256" key="1">
    <source>
        <dbReference type="SAM" id="MobiDB-lite"/>
    </source>
</evidence>
<protein>
    <submittedName>
        <fullName evidence="2">Uncharacterized protein</fullName>
    </submittedName>
</protein>
<dbReference type="OrthoDB" id="719492at2759"/>
<reference evidence="2" key="2">
    <citation type="submission" date="2015-07" db="EMBL/GenBank/DDBJ databases">
        <authorList>
            <person name="Noorani M."/>
        </authorList>
    </citation>
    <scope>NUCLEOTIDE SEQUENCE</scope>
    <source>
        <strain evidence="2">Yugu1</strain>
    </source>
</reference>
<dbReference type="EMBL" id="CM003532">
    <property type="protein sequence ID" value="RCV28312.1"/>
    <property type="molecule type" value="Genomic_DNA"/>
</dbReference>
<accession>A0A368RDV7</accession>
<gene>
    <name evidence="2" type="ORF">SETIT_5G395600v2</name>
</gene>
<feature type="region of interest" description="Disordered" evidence="1">
    <location>
        <begin position="14"/>
        <end position="57"/>
    </location>
</feature>
<evidence type="ECO:0000313" key="2">
    <source>
        <dbReference type="EMBL" id="RCV28312.1"/>
    </source>
</evidence>
<reference evidence="2" key="1">
    <citation type="journal article" date="2012" name="Nat. Biotechnol.">
        <title>Reference genome sequence of the model plant Setaria.</title>
        <authorList>
            <person name="Bennetzen J.L."/>
            <person name="Schmutz J."/>
            <person name="Wang H."/>
            <person name="Percifield R."/>
            <person name="Hawkins J."/>
            <person name="Pontaroli A.C."/>
            <person name="Estep M."/>
            <person name="Feng L."/>
            <person name="Vaughn J.N."/>
            <person name="Grimwood J."/>
            <person name="Jenkins J."/>
            <person name="Barry K."/>
            <person name="Lindquist E."/>
            <person name="Hellsten U."/>
            <person name="Deshpande S."/>
            <person name="Wang X."/>
            <person name="Wu X."/>
            <person name="Mitros T."/>
            <person name="Triplett J."/>
            <person name="Yang X."/>
            <person name="Ye C.Y."/>
            <person name="Mauro-Herrera M."/>
            <person name="Wang L."/>
            <person name="Li P."/>
            <person name="Sharma M."/>
            <person name="Sharma R."/>
            <person name="Ronald P.C."/>
            <person name="Panaud O."/>
            <person name="Kellogg E.A."/>
            <person name="Brutnell T.P."/>
            <person name="Doust A.N."/>
            <person name="Tuskan G.A."/>
            <person name="Rokhsar D."/>
            <person name="Devos K.M."/>
        </authorList>
    </citation>
    <scope>NUCLEOTIDE SEQUENCE [LARGE SCALE GENOMIC DNA]</scope>
    <source>
        <strain evidence="2">Yugu1</strain>
    </source>
</reference>
<feature type="region of interest" description="Disordered" evidence="1">
    <location>
        <begin position="82"/>
        <end position="101"/>
    </location>
</feature>
<feature type="region of interest" description="Disordered" evidence="1">
    <location>
        <begin position="107"/>
        <end position="129"/>
    </location>
</feature>
<dbReference type="AlphaFoldDB" id="A0A368RDV7"/>
<organism evidence="2">
    <name type="scientific">Setaria italica</name>
    <name type="common">Foxtail millet</name>
    <name type="synonym">Panicum italicum</name>
    <dbReference type="NCBI Taxonomy" id="4555"/>
    <lineage>
        <taxon>Eukaryota</taxon>
        <taxon>Viridiplantae</taxon>
        <taxon>Streptophyta</taxon>
        <taxon>Embryophyta</taxon>
        <taxon>Tracheophyta</taxon>
        <taxon>Spermatophyta</taxon>
        <taxon>Magnoliopsida</taxon>
        <taxon>Liliopsida</taxon>
        <taxon>Poales</taxon>
        <taxon>Poaceae</taxon>
        <taxon>PACMAD clade</taxon>
        <taxon>Panicoideae</taxon>
        <taxon>Panicodae</taxon>
        <taxon>Paniceae</taxon>
        <taxon>Cenchrinae</taxon>
        <taxon>Setaria</taxon>
    </lineage>
</organism>